<proteinExistence type="predicted"/>
<evidence type="ECO:0000256" key="1">
    <source>
        <dbReference type="SAM" id="MobiDB-lite"/>
    </source>
</evidence>
<name>A0A251QFD5_PRUPE</name>
<dbReference type="AlphaFoldDB" id="A0A251QFD5"/>
<dbReference type="Gramene" id="ONI22482">
    <property type="protein sequence ID" value="ONI22482"/>
    <property type="gene ID" value="PRUPE_2G132300"/>
</dbReference>
<feature type="region of interest" description="Disordered" evidence="1">
    <location>
        <begin position="1"/>
        <end position="29"/>
    </location>
</feature>
<organism evidence="2 3">
    <name type="scientific">Prunus persica</name>
    <name type="common">Peach</name>
    <name type="synonym">Amygdalus persica</name>
    <dbReference type="NCBI Taxonomy" id="3760"/>
    <lineage>
        <taxon>Eukaryota</taxon>
        <taxon>Viridiplantae</taxon>
        <taxon>Streptophyta</taxon>
        <taxon>Embryophyta</taxon>
        <taxon>Tracheophyta</taxon>
        <taxon>Spermatophyta</taxon>
        <taxon>Magnoliopsida</taxon>
        <taxon>eudicotyledons</taxon>
        <taxon>Gunneridae</taxon>
        <taxon>Pentapetalae</taxon>
        <taxon>rosids</taxon>
        <taxon>fabids</taxon>
        <taxon>Rosales</taxon>
        <taxon>Rosaceae</taxon>
        <taxon>Amygdaloideae</taxon>
        <taxon>Amygdaleae</taxon>
        <taxon>Prunus</taxon>
    </lineage>
</organism>
<sequence>MVNRKGKVSFQPEYPKPQSHTKHPIQTSCNPESTTLPLYTSQTFCDKIPKSLQTLLLSRQKISTFTSHHTLPLPIPLHVIMS</sequence>
<protein>
    <submittedName>
        <fullName evidence="2">Uncharacterized protein</fullName>
    </submittedName>
</protein>
<evidence type="ECO:0000313" key="2">
    <source>
        <dbReference type="EMBL" id="ONI22482.1"/>
    </source>
</evidence>
<dbReference type="Proteomes" id="UP000006882">
    <property type="component" value="Chromosome G2"/>
</dbReference>
<dbReference type="EMBL" id="CM007652">
    <property type="protein sequence ID" value="ONI22482.1"/>
    <property type="molecule type" value="Genomic_DNA"/>
</dbReference>
<keyword evidence="3" id="KW-1185">Reference proteome</keyword>
<reference evidence="2 3" key="1">
    <citation type="journal article" date="2013" name="Nat. Genet.">
        <title>The high-quality draft genome of peach (Prunus persica) identifies unique patterns of genetic diversity, domestication and genome evolution.</title>
        <authorList>
            <consortium name="International Peach Genome Initiative"/>
            <person name="Verde I."/>
            <person name="Abbott A.G."/>
            <person name="Scalabrin S."/>
            <person name="Jung S."/>
            <person name="Shu S."/>
            <person name="Marroni F."/>
            <person name="Zhebentyayeva T."/>
            <person name="Dettori M.T."/>
            <person name="Grimwood J."/>
            <person name="Cattonaro F."/>
            <person name="Zuccolo A."/>
            <person name="Rossini L."/>
            <person name="Jenkins J."/>
            <person name="Vendramin E."/>
            <person name="Meisel L.A."/>
            <person name="Decroocq V."/>
            <person name="Sosinski B."/>
            <person name="Prochnik S."/>
            <person name="Mitros T."/>
            <person name="Policriti A."/>
            <person name="Cipriani G."/>
            <person name="Dondini L."/>
            <person name="Ficklin S."/>
            <person name="Goodstein D.M."/>
            <person name="Xuan P."/>
            <person name="Del Fabbro C."/>
            <person name="Aramini V."/>
            <person name="Copetti D."/>
            <person name="Gonzalez S."/>
            <person name="Horner D.S."/>
            <person name="Falchi R."/>
            <person name="Lucas S."/>
            <person name="Mica E."/>
            <person name="Maldonado J."/>
            <person name="Lazzari B."/>
            <person name="Bielenberg D."/>
            <person name="Pirona R."/>
            <person name="Miculan M."/>
            <person name="Barakat A."/>
            <person name="Testolin R."/>
            <person name="Stella A."/>
            <person name="Tartarini S."/>
            <person name="Tonutti P."/>
            <person name="Arus P."/>
            <person name="Orellana A."/>
            <person name="Wells C."/>
            <person name="Main D."/>
            <person name="Vizzotto G."/>
            <person name="Silva H."/>
            <person name="Salamini F."/>
            <person name="Schmutz J."/>
            <person name="Morgante M."/>
            <person name="Rokhsar D.S."/>
        </authorList>
    </citation>
    <scope>NUCLEOTIDE SEQUENCE [LARGE SCALE GENOMIC DNA]</scope>
    <source>
        <strain evidence="3">cv. Nemared</strain>
    </source>
</reference>
<accession>A0A251QFD5</accession>
<gene>
    <name evidence="2" type="ORF">PRUPE_2G132300</name>
</gene>
<evidence type="ECO:0000313" key="3">
    <source>
        <dbReference type="Proteomes" id="UP000006882"/>
    </source>
</evidence>